<dbReference type="RefSeq" id="WP_160773954.1">
    <property type="nucleotide sequence ID" value="NZ_WUMV01000001.1"/>
</dbReference>
<evidence type="ECO:0000313" key="6">
    <source>
        <dbReference type="EMBL" id="MXN63719.1"/>
    </source>
</evidence>
<dbReference type="InterPro" id="IPR017585">
    <property type="entry name" value="SAF_FlgA"/>
</dbReference>
<dbReference type="NCBIfam" id="TIGR03170">
    <property type="entry name" value="flgA_cterm"/>
    <property type="match status" value="1"/>
</dbReference>
<dbReference type="GO" id="GO:0044780">
    <property type="term" value="P:bacterial-type flagellum assembly"/>
    <property type="evidence" value="ECO:0007669"/>
    <property type="project" value="InterPro"/>
</dbReference>
<dbReference type="Gene3D" id="2.30.30.760">
    <property type="match status" value="1"/>
</dbReference>
<protein>
    <submittedName>
        <fullName evidence="6">Flagellar basal body P-ring formation protein FlgA</fullName>
    </submittedName>
</protein>
<reference evidence="6 7" key="1">
    <citation type="submission" date="2019-12" db="EMBL/GenBank/DDBJ databases">
        <authorList>
            <person name="Li M."/>
        </authorList>
    </citation>
    <scope>NUCLEOTIDE SEQUENCE [LARGE SCALE GENOMIC DNA]</scope>
    <source>
        <strain evidence="6 7">GBMRC 2046</strain>
    </source>
</reference>
<dbReference type="CDD" id="cd11614">
    <property type="entry name" value="SAF_CpaB_FlgA_like"/>
    <property type="match status" value="1"/>
</dbReference>
<evidence type="ECO:0000259" key="5">
    <source>
        <dbReference type="SMART" id="SM00858"/>
    </source>
</evidence>
<comment type="caution">
    <text evidence="6">The sequence shown here is derived from an EMBL/GenBank/DDBJ whole genome shotgun (WGS) entry which is preliminary data.</text>
</comment>
<dbReference type="PANTHER" id="PTHR36307:SF1">
    <property type="entry name" value="FLAGELLA BASAL BODY P-RING FORMATION PROTEIN FLGA"/>
    <property type="match status" value="1"/>
</dbReference>
<dbReference type="InterPro" id="IPR039246">
    <property type="entry name" value="Flagellar_FlgA"/>
</dbReference>
<evidence type="ECO:0000256" key="1">
    <source>
        <dbReference type="ARBA" id="ARBA00004418"/>
    </source>
</evidence>
<dbReference type="SMART" id="SM00858">
    <property type="entry name" value="SAF"/>
    <property type="match status" value="1"/>
</dbReference>
<dbReference type="InterPro" id="IPR013974">
    <property type="entry name" value="SAF"/>
</dbReference>
<dbReference type="GO" id="GO:0042597">
    <property type="term" value="C:periplasmic space"/>
    <property type="evidence" value="ECO:0007669"/>
    <property type="project" value="UniProtKB-SubCell"/>
</dbReference>
<dbReference type="PANTHER" id="PTHR36307">
    <property type="entry name" value="FLAGELLA BASAL BODY P-RING FORMATION PROTEIN FLGA"/>
    <property type="match status" value="1"/>
</dbReference>
<dbReference type="Pfam" id="PF13144">
    <property type="entry name" value="ChapFlgA"/>
    <property type="match status" value="1"/>
</dbReference>
<gene>
    <name evidence="6" type="primary">flgA</name>
    <name evidence="6" type="ORF">GR183_02280</name>
</gene>
<dbReference type="EMBL" id="WUMV01000001">
    <property type="protein sequence ID" value="MXN63719.1"/>
    <property type="molecule type" value="Genomic_DNA"/>
</dbReference>
<dbReference type="AlphaFoldDB" id="A0A7X3S666"/>
<dbReference type="Gene3D" id="3.90.1210.10">
    <property type="entry name" value="Antifreeze-like/N-acetylneuraminic acid synthase C-terminal domain"/>
    <property type="match status" value="1"/>
</dbReference>
<evidence type="ECO:0000256" key="4">
    <source>
        <dbReference type="SAM" id="SignalP"/>
    </source>
</evidence>
<keyword evidence="6" id="KW-0966">Cell projection</keyword>
<dbReference type="Proteomes" id="UP000433101">
    <property type="component" value="Unassembled WGS sequence"/>
</dbReference>
<evidence type="ECO:0000313" key="7">
    <source>
        <dbReference type="Proteomes" id="UP000433101"/>
    </source>
</evidence>
<comment type="subcellular location">
    <subcellularLocation>
        <location evidence="1">Periplasm</location>
    </subcellularLocation>
</comment>
<accession>A0A7X3S666</accession>
<keyword evidence="2 4" id="KW-0732">Signal</keyword>
<feature type="chain" id="PRO_5031089736" evidence="4">
    <location>
        <begin position="22"/>
        <end position="321"/>
    </location>
</feature>
<name>A0A7X3S666_9HYPH</name>
<sequence length="321" mass="34492">MLKRLAAFALSSALGLASALADAPLRSEVVVARDIVTIGDFYPDAGRFADAPLFRAPDLGTGGSVPADLVANRARDAGYKQATTDGLTQVYVRRDATRIDALRIEDEVRAELIRRNPYLETADIELSLSGFSGTRFADPAASEPVAIENLVWQAETGRLDVSILLSSGTTNETIRLRGKAIEYVEVYAPAERIDRGTVISKGDLTIMKLPRNRVTERMITDLEEAVGLAAKRGLRPAAPLQTADLQPPVLVGRGDKVTLIYKVPGMTLTAQGQAIAQGGKGDIVDIINLQSRRTVSATVVSRGRVVVDAGFRRIASLEEAR</sequence>
<organism evidence="6 7">
    <name type="scientific">Stappia sediminis</name>
    <dbReference type="NCBI Taxonomy" id="2692190"/>
    <lineage>
        <taxon>Bacteria</taxon>
        <taxon>Pseudomonadati</taxon>
        <taxon>Pseudomonadota</taxon>
        <taxon>Alphaproteobacteria</taxon>
        <taxon>Hyphomicrobiales</taxon>
        <taxon>Stappiaceae</taxon>
        <taxon>Stappia</taxon>
    </lineage>
</organism>
<keyword evidence="6" id="KW-0969">Cilium</keyword>
<evidence type="ECO:0000256" key="3">
    <source>
        <dbReference type="ARBA" id="ARBA00022764"/>
    </source>
</evidence>
<keyword evidence="3" id="KW-0574">Periplasm</keyword>
<proteinExistence type="predicted"/>
<keyword evidence="6" id="KW-0282">Flagellum</keyword>
<evidence type="ECO:0000256" key="2">
    <source>
        <dbReference type="ARBA" id="ARBA00022729"/>
    </source>
</evidence>
<feature type="domain" description="SAF" evidence="5">
    <location>
        <begin position="184"/>
        <end position="246"/>
    </location>
</feature>
<keyword evidence="7" id="KW-1185">Reference proteome</keyword>
<feature type="signal peptide" evidence="4">
    <location>
        <begin position="1"/>
        <end position="21"/>
    </location>
</feature>